<feature type="transmembrane region" description="Helical" evidence="8">
    <location>
        <begin position="142"/>
        <end position="169"/>
    </location>
</feature>
<dbReference type="Gene3D" id="1.20.144.10">
    <property type="entry name" value="Phosphatidic acid phosphatase type 2/haloperoxidase"/>
    <property type="match status" value="1"/>
</dbReference>
<dbReference type="InterPro" id="IPR000326">
    <property type="entry name" value="PAP2/HPO"/>
</dbReference>
<evidence type="ECO:0000259" key="9">
    <source>
        <dbReference type="SMART" id="SM00014"/>
    </source>
</evidence>
<dbReference type="GO" id="GO:0005886">
    <property type="term" value="C:plasma membrane"/>
    <property type="evidence" value="ECO:0007669"/>
    <property type="project" value="UniProtKB-SubCell"/>
</dbReference>
<evidence type="ECO:0000256" key="4">
    <source>
        <dbReference type="ARBA" id="ARBA00022801"/>
    </source>
</evidence>
<protein>
    <submittedName>
        <fullName evidence="10">Unannotated protein</fullName>
    </submittedName>
</protein>
<evidence type="ECO:0000256" key="7">
    <source>
        <dbReference type="SAM" id="MobiDB-lite"/>
    </source>
</evidence>
<dbReference type="PANTHER" id="PTHR14969:SF62">
    <property type="entry name" value="DECAPRENYLPHOSPHORYL-5-PHOSPHORIBOSE PHOSPHATASE RV3807C-RELATED"/>
    <property type="match status" value="1"/>
</dbReference>
<evidence type="ECO:0000256" key="1">
    <source>
        <dbReference type="ARBA" id="ARBA00004651"/>
    </source>
</evidence>
<dbReference type="GO" id="GO:0016787">
    <property type="term" value="F:hydrolase activity"/>
    <property type="evidence" value="ECO:0007669"/>
    <property type="project" value="UniProtKB-KW"/>
</dbReference>
<keyword evidence="2" id="KW-1003">Cell membrane</keyword>
<organism evidence="10">
    <name type="scientific">freshwater metagenome</name>
    <dbReference type="NCBI Taxonomy" id="449393"/>
    <lineage>
        <taxon>unclassified sequences</taxon>
        <taxon>metagenomes</taxon>
        <taxon>ecological metagenomes</taxon>
    </lineage>
</organism>
<dbReference type="SUPFAM" id="SSF48317">
    <property type="entry name" value="Acid phosphatase/Vanadium-dependent haloperoxidase"/>
    <property type="match status" value="1"/>
</dbReference>
<keyword evidence="4" id="KW-0378">Hydrolase</keyword>
<feature type="region of interest" description="Disordered" evidence="7">
    <location>
        <begin position="1"/>
        <end position="27"/>
    </location>
</feature>
<keyword evidence="6 8" id="KW-0472">Membrane</keyword>
<dbReference type="AlphaFoldDB" id="A0A6J5ZW24"/>
<sequence>MACAPKIAQQMDSANPDPSPDPDTSGLLASLHRVDASLYASIAASSTPNHDDRLALISNAANHSKPWIASAAALSIFGRRRGRRAALYGIASIATSATVVNVALKPLTRRRRPDRVAAGVIEARHVEMPTSTSFPSGHSASAFAFATGVFHVMPIAGALLAIPAGLVAYSRIHTGVHYPGDVLVGSLTGIALAKLTCAALDRRSA</sequence>
<feature type="transmembrane region" description="Helical" evidence="8">
    <location>
        <begin position="85"/>
        <end position="104"/>
    </location>
</feature>
<keyword evidence="3 8" id="KW-0812">Transmembrane</keyword>
<name>A0A6J5ZW24_9ZZZZ</name>
<evidence type="ECO:0000256" key="6">
    <source>
        <dbReference type="ARBA" id="ARBA00023136"/>
    </source>
</evidence>
<evidence type="ECO:0000256" key="2">
    <source>
        <dbReference type="ARBA" id="ARBA00022475"/>
    </source>
</evidence>
<evidence type="ECO:0000256" key="8">
    <source>
        <dbReference type="SAM" id="Phobius"/>
    </source>
</evidence>
<dbReference type="PANTHER" id="PTHR14969">
    <property type="entry name" value="SPHINGOSINE-1-PHOSPHATE PHOSPHOHYDROLASE"/>
    <property type="match status" value="1"/>
</dbReference>
<dbReference type="EMBL" id="CAESAO010000100">
    <property type="protein sequence ID" value="CAB4345429.1"/>
    <property type="molecule type" value="Genomic_DNA"/>
</dbReference>
<evidence type="ECO:0000313" key="10">
    <source>
        <dbReference type="EMBL" id="CAB4345429.1"/>
    </source>
</evidence>
<proteinExistence type="predicted"/>
<dbReference type="SMART" id="SM00014">
    <property type="entry name" value="acidPPc"/>
    <property type="match status" value="1"/>
</dbReference>
<gene>
    <name evidence="10" type="ORF">UFOPK3522_01101</name>
</gene>
<dbReference type="Pfam" id="PF01569">
    <property type="entry name" value="PAP2"/>
    <property type="match status" value="1"/>
</dbReference>
<keyword evidence="5 8" id="KW-1133">Transmembrane helix</keyword>
<dbReference type="InterPro" id="IPR036938">
    <property type="entry name" value="PAP2/HPO_sf"/>
</dbReference>
<accession>A0A6J5ZW24</accession>
<reference evidence="10" key="1">
    <citation type="submission" date="2020-05" db="EMBL/GenBank/DDBJ databases">
        <authorList>
            <person name="Chiriac C."/>
            <person name="Salcher M."/>
            <person name="Ghai R."/>
            <person name="Kavagutti S V."/>
        </authorList>
    </citation>
    <scope>NUCLEOTIDE SEQUENCE</scope>
</reference>
<evidence type="ECO:0000256" key="5">
    <source>
        <dbReference type="ARBA" id="ARBA00022989"/>
    </source>
</evidence>
<feature type="domain" description="Phosphatidic acid phosphatase type 2/haloperoxidase" evidence="9">
    <location>
        <begin position="87"/>
        <end position="197"/>
    </location>
</feature>
<comment type="subcellular location">
    <subcellularLocation>
        <location evidence="1">Cell membrane</location>
        <topology evidence="1">Multi-pass membrane protein</topology>
    </subcellularLocation>
</comment>
<evidence type="ECO:0000256" key="3">
    <source>
        <dbReference type="ARBA" id="ARBA00022692"/>
    </source>
</evidence>